<reference evidence="2" key="1">
    <citation type="submission" date="2014-09" db="EMBL/GenBank/DDBJ databases">
        <authorList>
            <person name="Magalhaes I.L.F."/>
            <person name="Oliveira U."/>
            <person name="Santos F.R."/>
            <person name="Vidigal T.H.D.A."/>
            <person name="Brescovit A.D."/>
            <person name="Santos A.J."/>
        </authorList>
    </citation>
    <scope>NUCLEOTIDE SEQUENCE</scope>
    <source>
        <tissue evidence="2">Shoot tissue taken approximately 20 cm above the soil surface</tissue>
    </source>
</reference>
<dbReference type="Gene3D" id="1.10.510.10">
    <property type="entry name" value="Transferase(Phosphotransferase) domain 1"/>
    <property type="match status" value="1"/>
</dbReference>
<reference evidence="2" key="2">
    <citation type="journal article" date="2015" name="Data Brief">
        <title>Shoot transcriptome of the giant reed, Arundo donax.</title>
        <authorList>
            <person name="Barrero R.A."/>
            <person name="Guerrero F.D."/>
            <person name="Moolhuijzen P."/>
            <person name="Goolsby J.A."/>
            <person name="Tidwell J."/>
            <person name="Bellgard S.E."/>
            <person name="Bellgard M.I."/>
        </authorList>
    </citation>
    <scope>NUCLEOTIDE SEQUENCE</scope>
    <source>
        <tissue evidence="2">Shoot tissue taken approximately 20 cm above the soil surface</tissue>
    </source>
</reference>
<dbReference type="EMBL" id="GBRH01216822">
    <property type="protein sequence ID" value="JAD81073.1"/>
    <property type="molecule type" value="Transcribed_RNA"/>
</dbReference>
<evidence type="ECO:0000259" key="1">
    <source>
        <dbReference type="PROSITE" id="PS50011"/>
    </source>
</evidence>
<dbReference type="InterPro" id="IPR000719">
    <property type="entry name" value="Prot_kinase_dom"/>
</dbReference>
<dbReference type="SMART" id="SM00219">
    <property type="entry name" value="TyrKc"/>
    <property type="match status" value="1"/>
</dbReference>
<dbReference type="GO" id="GO:0005524">
    <property type="term" value="F:ATP binding"/>
    <property type="evidence" value="ECO:0007669"/>
    <property type="project" value="InterPro"/>
</dbReference>
<dbReference type="PANTHER" id="PTHR44329">
    <property type="entry name" value="SERINE/THREONINE-PROTEIN KINASE TNNI3K-RELATED"/>
    <property type="match status" value="1"/>
</dbReference>
<dbReference type="SUPFAM" id="SSF56112">
    <property type="entry name" value="Protein kinase-like (PK-like)"/>
    <property type="match status" value="1"/>
</dbReference>
<dbReference type="Pfam" id="PF07714">
    <property type="entry name" value="PK_Tyr_Ser-Thr"/>
    <property type="match status" value="1"/>
</dbReference>
<evidence type="ECO:0000313" key="2">
    <source>
        <dbReference type="EMBL" id="JAD81073.1"/>
    </source>
</evidence>
<name>A0A0A9D311_ARUDO</name>
<dbReference type="InterPro" id="IPR020635">
    <property type="entry name" value="Tyr_kinase_cat_dom"/>
</dbReference>
<dbReference type="InterPro" id="IPR011009">
    <property type="entry name" value="Kinase-like_dom_sf"/>
</dbReference>
<dbReference type="GO" id="GO:0004713">
    <property type="term" value="F:protein tyrosine kinase activity"/>
    <property type="evidence" value="ECO:0007669"/>
    <property type="project" value="InterPro"/>
</dbReference>
<dbReference type="GO" id="GO:0004674">
    <property type="term" value="F:protein serine/threonine kinase activity"/>
    <property type="evidence" value="ECO:0007669"/>
    <property type="project" value="TreeGrafter"/>
</dbReference>
<organism evidence="2">
    <name type="scientific">Arundo donax</name>
    <name type="common">Giant reed</name>
    <name type="synonym">Donax arundinaceus</name>
    <dbReference type="NCBI Taxonomy" id="35708"/>
    <lineage>
        <taxon>Eukaryota</taxon>
        <taxon>Viridiplantae</taxon>
        <taxon>Streptophyta</taxon>
        <taxon>Embryophyta</taxon>
        <taxon>Tracheophyta</taxon>
        <taxon>Spermatophyta</taxon>
        <taxon>Magnoliopsida</taxon>
        <taxon>Liliopsida</taxon>
        <taxon>Poales</taxon>
        <taxon>Poaceae</taxon>
        <taxon>PACMAD clade</taxon>
        <taxon>Arundinoideae</taxon>
        <taxon>Arundineae</taxon>
        <taxon>Arundo</taxon>
    </lineage>
</organism>
<proteinExistence type="predicted"/>
<dbReference type="InterPro" id="IPR051681">
    <property type="entry name" value="Ser/Thr_Kinases-Pseudokinases"/>
</dbReference>
<sequence>MTAETGTYRWMAPEIINHKPYDHKADVFSFVIVLWELATSKVPYDNMTPLQAALGVRQGLRLEIPASVHPRLSKLIQQCWHEDPDVRPNFADIIVELEDMLRHVQEAPKGASLRSRAKMQKKSEQ</sequence>
<feature type="domain" description="Protein kinase" evidence="1">
    <location>
        <begin position="1"/>
        <end position="101"/>
    </location>
</feature>
<dbReference type="InterPro" id="IPR001245">
    <property type="entry name" value="Ser-Thr/Tyr_kinase_cat_dom"/>
</dbReference>
<dbReference type="AlphaFoldDB" id="A0A0A9D311"/>
<dbReference type="PROSITE" id="PS50011">
    <property type="entry name" value="PROTEIN_KINASE_DOM"/>
    <property type="match status" value="1"/>
</dbReference>
<protein>
    <recommendedName>
        <fullName evidence="1">Protein kinase domain-containing protein</fullName>
    </recommendedName>
</protein>
<dbReference type="PANTHER" id="PTHR44329:SF121">
    <property type="entry name" value="PROTEIN KINASE DOMAIN-CONTAINING PROTEIN"/>
    <property type="match status" value="1"/>
</dbReference>
<accession>A0A0A9D311</accession>